<reference evidence="2 3" key="1">
    <citation type="submission" date="2022-06" db="EMBL/GenBank/DDBJ databases">
        <title>Runella sp. S5 genome sequencing.</title>
        <authorList>
            <person name="Park S."/>
        </authorList>
    </citation>
    <scope>NUCLEOTIDE SEQUENCE [LARGE SCALE GENOMIC DNA]</scope>
    <source>
        <strain evidence="2 3">S5</strain>
    </source>
</reference>
<evidence type="ECO:0000313" key="2">
    <source>
        <dbReference type="EMBL" id="MCP1385245.1"/>
    </source>
</evidence>
<feature type="transmembrane region" description="Helical" evidence="1">
    <location>
        <begin position="163"/>
        <end position="183"/>
    </location>
</feature>
<proteinExistence type="predicted"/>
<keyword evidence="1" id="KW-0472">Membrane</keyword>
<feature type="transmembrane region" description="Helical" evidence="1">
    <location>
        <begin position="135"/>
        <end position="156"/>
    </location>
</feature>
<evidence type="ECO:0000256" key="1">
    <source>
        <dbReference type="SAM" id="Phobius"/>
    </source>
</evidence>
<feature type="transmembrane region" description="Helical" evidence="1">
    <location>
        <begin position="293"/>
        <end position="314"/>
    </location>
</feature>
<feature type="transmembrane region" description="Helical" evidence="1">
    <location>
        <begin position="334"/>
        <end position="354"/>
    </location>
</feature>
<feature type="transmembrane region" description="Helical" evidence="1">
    <location>
        <begin position="57"/>
        <end position="75"/>
    </location>
</feature>
<organism evidence="2 3">
    <name type="scientific">Runella salmonicolor</name>
    <dbReference type="NCBI Taxonomy" id="2950278"/>
    <lineage>
        <taxon>Bacteria</taxon>
        <taxon>Pseudomonadati</taxon>
        <taxon>Bacteroidota</taxon>
        <taxon>Cytophagia</taxon>
        <taxon>Cytophagales</taxon>
        <taxon>Spirosomataceae</taxon>
        <taxon>Runella</taxon>
    </lineage>
</organism>
<gene>
    <name evidence="2" type="ORF">NCI00_22585</name>
</gene>
<feature type="transmembrane region" description="Helical" evidence="1">
    <location>
        <begin position="366"/>
        <end position="384"/>
    </location>
</feature>
<protein>
    <recommendedName>
        <fullName evidence="4">Chlor_Arch_YYY domain-containing protein</fullName>
    </recommendedName>
</protein>
<keyword evidence="1" id="KW-0812">Transmembrane</keyword>
<comment type="caution">
    <text evidence="2">The sequence shown here is derived from an EMBL/GenBank/DDBJ whole genome shotgun (WGS) entry which is preliminary data.</text>
</comment>
<name>A0ABT1FTZ1_9BACT</name>
<evidence type="ECO:0008006" key="4">
    <source>
        <dbReference type="Google" id="ProtNLM"/>
    </source>
</evidence>
<dbReference type="RefSeq" id="WP_253531516.1">
    <property type="nucleotide sequence ID" value="NZ_JAMZEL010000011.1"/>
</dbReference>
<evidence type="ECO:0000313" key="3">
    <source>
        <dbReference type="Proteomes" id="UP001204772"/>
    </source>
</evidence>
<feature type="transmembrane region" description="Helical" evidence="1">
    <location>
        <begin position="5"/>
        <end position="22"/>
    </location>
</feature>
<feature type="transmembrane region" description="Helical" evidence="1">
    <location>
        <begin position="251"/>
        <end position="281"/>
    </location>
</feature>
<sequence length="823" mass="95855">MKTIAFILLYLSLPLFIFWWGWFEWWVALPPTLVLGYFLFTFCKSSEIHLRSTFSSIEITPLSACLLLALFWTYFAGVGGFRPQHFDYYKHNLIFNNLIRYDWPVRYTDGSYLCYYHAYYLPSALLARWVGGMSYVHYFTFGWTWLGLGLLFTVLYRLNGWKLVFLFLFFNSPEAILLTYDAFKSSHFLHFLKDFWQNDHTVELIKSPGGLLFHSHVDAFVATPQHALPAWLSTAVLLKLWKEKPKTPLTFLPFALVVFLLYWSPLVTIGFLGLAFYFSFVQKTLVLSSFSNVFHLLFFVALLAYPALIFYAGHVPLNEVSGWWWNFFNTPKDAVFLVVFIVLEIGIWAVLIGMGYKNQTISKRDFNLLLCSLLILLGITLYRYGHFNDLARRASLPALMVICWGVSALSFKKPLMIFTLVLCAVLPLKQQLLWFSAQPYSVIADKEIKDFTPYSIHYLSKYHPNSFDVTAQYLGKADASYLRYFAPYVPPKPKEVTRAFYYWKSAFQLNDYEKTALRRYGIQRLYVKFFDVDWDISTRQAVPKAAIRFVENPPLEVIPTVFITNRTLEKLSWGGVDELSKKIAEKVQNLTPFPLGEVQIDCDWSLATRAKYFRLLTQLKKNLPDRTWLSATIRLHQIKFYRTTGVPPVERGMLMYYNMDDWKNIKTENSILDLNVAGRYADYVSAYPLPLDVVLPVFRWAVVYRNGRFLRFVNHLTHKQLQNHPFFIKSPLPNAYTVVQNGTVFGIPVRRGDLFRVEESTLENLKISTQTLAQEIQNRKVTFALYHLDSLNLTYYAVPTTRVFLPQGKGVQDPIQQLFQTFR</sequence>
<keyword evidence="3" id="KW-1185">Reference proteome</keyword>
<dbReference type="Proteomes" id="UP001204772">
    <property type="component" value="Unassembled WGS sequence"/>
</dbReference>
<accession>A0ABT1FTZ1</accession>
<keyword evidence="1" id="KW-1133">Transmembrane helix</keyword>
<dbReference type="EMBL" id="JAMZEL010000011">
    <property type="protein sequence ID" value="MCP1385245.1"/>
    <property type="molecule type" value="Genomic_DNA"/>
</dbReference>